<dbReference type="Proteomes" id="UP001304340">
    <property type="component" value="Chromosome"/>
</dbReference>
<name>A0AAF1C4H3_9MICO</name>
<dbReference type="Pfam" id="PF26541">
    <property type="entry name" value="MafI2"/>
    <property type="match status" value="1"/>
</dbReference>
<evidence type="ECO:0000313" key="1">
    <source>
        <dbReference type="EMBL" id="WPF82518.1"/>
    </source>
</evidence>
<protein>
    <submittedName>
        <fullName evidence="1">Uncharacterized protein</fullName>
    </submittedName>
</protein>
<reference evidence="2" key="1">
    <citation type="submission" date="2023-11" db="EMBL/GenBank/DDBJ databases">
        <authorList>
            <person name="Helweg L.P."/>
            <person name="Kiel A."/>
            <person name="Hitz F."/>
            <person name="Ruckert-Reed C."/>
            <person name="Busche T."/>
            <person name="Kaltschmidt B."/>
            <person name="Kaltschmidt C."/>
        </authorList>
    </citation>
    <scope>NUCLEOTIDE SEQUENCE [LARGE SCALE GENOMIC DNA]</scope>
    <source>
        <strain evidence="2">4.1</strain>
    </source>
</reference>
<keyword evidence="2" id="KW-1185">Reference proteome</keyword>
<proteinExistence type="predicted"/>
<accession>A0AAF1C4H3</accession>
<evidence type="ECO:0000313" key="2">
    <source>
        <dbReference type="Proteomes" id="UP001304340"/>
    </source>
</evidence>
<gene>
    <name evidence="1" type="ORF">SANBI_000123</name>
</gene>
<organism evidence="1 2">
    <name type="scientific">Sanguibacter biliveldensis</name>
    <dbReference type="NCBI Taxonomy" id="3030830"/>
    <lineage>
        <taxon>Bacteria</taxon>
        <taxon>Bacillati</taxon>
        <taxon>Actinomycetota</taxon>
        <taxon>Actinomycetes</taxon>
        <taxon>Micrococcales</taxon>
        <taxon>Sanguibacteraceae</taxon>
        <taxon>Sanguibacter</taxon>
    </lineage>
</organism>
<sequence length="105" mass="12100">MTTDPNSFLIEVLLSFQRALWDMVTPTLRAIAVKPSYPLIEARFIYEVVSDEEQEIVDEVGAYVIADFLPPVDIRFTAVALPGEVERELESGERWVYRRREGETH</sequence>
<dbReference type="InterPro" id="IPR058702">
    <property type="entry name" value="MafI2-like"/>
</dbReference>
<dbReference type="AlphaFoldDB" id="A0AAF1C4H3"/>
<dbReference type="EMBL" id="CP138359">
    <property type="protein sequence ID" value="WPF82518.1"/>
    <property type="molecule type" value="Genomic_DNA"/>
</dbReference>
<dbReference type="RefSeq" id="WP_319157969.1">
    <property type="nucleotide sequence ID" value="NZ_CP138359.1"/>
</dbReference>
<dbReference type="KEGG" id="sbil:SANBI_000123"/>